<protein>
    <submittedName>
        <fullName evidence="8">HMG box domain-containing protein</fullName>
    </submittedName>
</protein>
<dbReference type="OrthoDB" id="3213154at2759"/>
<feature type="region of interest" description="Disordered" evidence="4">
    <location>
        <begin position="93"/>
        <end position="113"/>
    </location>
</feature>
<dbReference type="PANTHER" id="PTHR46040">
    <property type="entry name" value="HIGH MOBILITY GROUP PROTEIN 2"/>
    <property type="match status" value="1"/>
</dbReference>
<evidence type="ECO:0000259" key="5">
    <source>
        <dbReference type="PROSITE" id="PS50118"/>
    </source>
</evidence>
<dbReference type="AlphaFoldDB" id="A0A0R3VW63"/>
<feature type="DNA-binding region" description="HMG box" evidence="3">
    <location>
        <begin position="9"/>
        <end position="76"/>
    </location>
</feature>
<dbReference type="InterPro" id="IPR051965">
    <property type="entry name" value="ChromReg_NeuronalGeneExpr"/>
</dbReference>
<evidence type="ECO:0000256" key="4">
    <source>
        <dbReference type="SAM" id="MobiDB-lite"/>
    </source>
</evidence>
<gene>
    <name evidence="6" type="ORF">TASK_LOCUS1658</name>
</gene>
<dbReference type="InterPro" id="IPR036910">
    <property type="entry name" value="HMG_box_dom_sf"/>
</dbReference>
<evidence type="ECO:0000256" key="1">
    <source>
        <dbReference type="ARBA" id="ARBA00023125"/>
    </source>
</evidence>
<evidence type="ECO:0000256" key="3">
    <source>
        <dbReference type="PROSITE-ProRule" id="PRU00267"/>
    </source>
</evidence>
<dbReference type="PANTHER" id="PTHR46040:SF3">
    <property type="entry name" value="HIGH MOBILITY GROUP PROTEIN 2"/>
    <property type="match status" value="1"/>
</dbReference>
<dbReference type="SMART" id="SM00398">
    <property type="entry name" value="HMG"/>
    <property type="match status" value="1"/>
</dbReference>
<evidence type="ECO:0000313" key="6">
    <source>
        <dbReference type="EMBL" id="VDK23429.1"/>
    </source>
</evidence>
<feature type="domain" description="HMG box" evidence="5">
    <location>
        <begin position="9"/>
        <end position="76"/>
    </location>
</feature>
<keyword evidence="7" id="KW-1185">Reference proteome</keyword>
<dbReference type="Pfam" id="PF00505">
    <property type="entry name" value="HMG_box"/>
    <property type="match status" value="1"/>
</dbReference>
<dbReference type="GO" id="GO:0005634">
    <property type="term" value="C:nucleus"/>
    <property type="evidence" value="ECO:0007669"/>
    <property type="project" value="UniProtKB-UniRule"/>
</dbReference>
<dbReference type="Proteomes" id="UP000282613">
    <property type="component" value="Unassembled WGS sequence"/>
</dbReference>
<evidence type="ECO:0000313" key="7">
    <source>
        <dbReference type="Proteomes" id="UP000282613"/>
    </source>
</evidence>
<organism evidence="8">
    <name type="scientific">Taenia asiatica</name>
    <name type="common">Asian tapeworm</name>
    <dbReference type="NCBI Taxonomy" id="60517"/>
    <lineage>
        <taxon>Eukaryota</taxon>
        <taxon>Metazoa</taxon>
        <taxon>Spiralia</taxon>
        <taxon>Lophotrochozoa</taxon>
        <taxon>Platyhelminthes</taxon>
        <taxon>Cestoda</taxon>
        <taxon>Eucestoda</taxon>
        <taxon>Cyclophyllidea</taxon>
        <taxon>Taeniidae</taxon>
        <taxon>Taenia</taxon>
    </lineage>
</organism>
<dbReference type="Gene3D" id="1.10.30.10">
    <property type="entry name" value="High mobility group box domain"/>
    <property type="match status" value="1"/>
</dbReference>
<dbReference type="WBParaSite" id="TASK_0000165701-mRNA-1">
    <property type="protein sequence ID" value="TASK_0000165701-mRNA-1"/>
    <property type="gene ID" value="TASK_0000165701"/>
</dbReference>
<keyword evidence="2 3" id="KW-0539">Nucleus</keyword>
<accession>A0A0R3VW63</accession>
<reference evidence="8" key="1">
    <citation type="submission" date="2017-02" db="UniProtKB">
        <authorList>
            <consortium name="WormBaseParasite"/>
        </authorList>
    </citation>
    <scope>IDENTIFICATION</scope>
</reference>
<dbReference type="SUPFAM" id="SSF47095">
    <property type="entry name" value="HMG-box"/>
    <property type="match status" value="1"/>
</dbReference>
<dbReference type="GO" id="GO:0003677">
    <property type="term" value="F:DNA binding"/>
    <property type="evidence" value="ECO:0007669"/>
    <property type="project" value="UniProtKB-UniRule"/>
</dbReference>
<proteinExistence type="predicted"/>
<dbReference type="PROSITE" id="PS50118">
    <property type="entry name" value="HMG_BOX_2"/>
    <property type="match status" value="1"/>
</dbReference>
<evidence type="ECO:0000256" key="2">
    <source>
        <dbReference type="ARBA" id="ARBA00023242"/>
    </source>
</evidence>
<dbReference type="InterPro" id="IPR009071">
    <property type="entry name" value="HMG_box_dom"/>
</dbReference>
<name>A0A0R3VW63_TAEAS</name>
<dbReference type="EMBL" id="UYRS01000502">
    <property type="protein sequence ID" value="VDK23429.1"/>
    <property type="molecule type" value="Genomic_DNA"/>
</dbReference>
<dbReference type="STRING" id="60517.A0A0R3VW63"/>
<keyword evidence="1 3" id="KW-0238">DNA-binding</keyword>
<reference evidence="6 7" key="2">
    <citation type="submission" date="2018-11" db="EMBL/GenBank/DDBJ databases">
        <authorList>
            <consortium name="Pathogen Informatics"/>
        </authorList>
    </citation>
    <scope>NUCLEOTIDE SEQUENCE [LARGE SCALE GENOMIC DNA]</scope>
</reference>
<dbReference type="GO" id="GO:0010468">
    <property type="term" value="P:regulation of gene expression"/>
    <property type="evidence" value="ECO:0007669"/>
    <property type="project" value="TreeGrafter"/>
</dbReference>
<evidence type="ECO:0000313" key="8">
    <source>
        <dbReference type="WBParaSite" id="TASK_0000165701-mRNA-1"/>
    </source>
</evidence>
<sequence>MRSYGPNAPPKPSSAFNLYMRYRSSQSNELSSLPFNERRRMISSEWSSLPQEQKDMYYKQAIVERTRYEEEFAEYKKTDEYKNWLAKQEYNKSLQRKKNGKSSSKETHDDVDSFEDEYSSKFRRIPIFTHEFLEYNRERETSLRHIRKQVTKLDEETALLSKHVDNLAGAETTLEQQIKSAEATLASEESVLARLNKELVATFSDLPIPIADASSRSPNKSAERINPNNIESYLSRLAELASSGHHEPLRAKARERLKAAMQCGTLTMYSV</sequence>